<evidence type="ECO:0000256" key="1">
    <source>
        <dbReference type="SAM" id="MobiDB-lite"/>
    </source>
</evidence>
<feature type="region of interest" description="Disordered" evidence="1">
    <location>
        <begin position="164"/>
        <end position="190"/>
    </location>
</feature>
<reference evidence="2 3" key="1">
    <citation type="submission" date="2018-05" db="EMBL/GenBank/DDBJ databases">
        <title>Genomic Encyclopedia of Type Strains, Phase IV (KMG-IV): sequencing the most valuable type-strain genomes for metagenomic binning, comparative biology and taxonomic classification.</title>
        <authorList>
            <person name="Goeker M."/>
        </authorList>
    </citation>
    <scope>NUCLEOTIDE SEQUENCE [LARGE SCALE GENOMIC DNA]</scope>
    <source>
        <strain evidence="2 3">DSM 6462</strain>
    </source>
</reference>
<dbReference type="AlphaFoldDB" id="A0A2V3TWT5"/>
<dbReference type="Proteomes" id="UP000248021">
    <property type="component" value="Unassembled WGS sequence"/>
</dbReference>
<evidence type="ECO:0000313" key="2">
    <source>
        <dbReference type="EMBL" id="PXW53195.1"/>
    </source>
</evidence>
<evidence type="ECO:0000313" key="3">
    <source>
        <dbReference type="Proteomes" id="UP000248021"/>
    </source>
</evidence>
<keyword evidence="3" id="KW-1185">Reference proteome</keyword>
<accession>A0A2V3TWT5</accession>
<gene>
    <name evidence="2" type="ORF">C7450_11471</name>
</gene>
<proteinExistence type="predicted"/>
<dbReference type="EMBL" id="QJJK01000014">
    <property type="protein sequence ID" value="PXW53195.1"/>
    <property type="molecule type" value="Genomic_DNA"/>
</dbReference>
<organism evidence="2 3">
    <name type="scientific">Chelatococcus asaccharovorans</name>
    <dbReference type="NCBI Taxonomy" id="28210"/>
    <lineage>
        <taxon>Bacteria</taxon>
        <taxon>Pseudomonadati</taxon>
        <taxon>Pseudomonadota</taxon>
        <taxon>Alphaproteobacteria</taxon>
        <taxon>Hyphomicrobiales</taxon>
        <taxon>Chelatococcaceae</taxon>
        <taxon>Chelatococcus</taxon>
    </lineage>
</organism>
<name>A0A2V3TWT5_9HYPH</name>
<sequence length="225" mass="24177">MASDDSISVGFALVSQAALETASRRSKPIVPILVGTQIALFACPLAVPMPSSPVRAAFLVGFVPPLAPTRDCDVLTAEPAYARASIHGASPVSRVRHYTAISSPRLCFAWRYGRAAVLRSNRGVKLAGRRLIRPGSTARMPAKSDCASLLSECRSATDGLARSISSDVDTGSREDNASKQRPRAFPVNRTSPEMLQDQSTFKNCPRDTIVITGLVPEVGCTRFRY</sequence>
<protein>
    <submittedName>
        <fullName evidence="2">Uncharacterized protein</fullName>
    </submittedName>
</protein>
<comment type="caution">
    <text evidence="2">The sequence shown here is derived from an EMBL/GenBank/DDBJ whole genome shotgun (WGS) entry which is preliminary data.</text>
</comment>